<evidence type="ECO:0000313" key="2">
    <source>
        <dbReference type="EMBL" id="MFB9686057.1"/>
    </source>
</evidence>
<feature type="signal peptide" evidence="1">
    <location>
        <begin position="1"/>
        <end position="23"/>
    </location>
</feature>
<dbReference type="EMBL" id="JBHMBK010000012">
    <property type="protein sequence ID" value="MFB9686057.1"/>
    <property type="molecule type" value="Genomic_DNA"/>
</dbReference>
<evidence type="ECO:0000256" key="1">
    <source>
        <dbReference type="SAM" id="SignalP"/>
    </source>
</evidence>
<gene>
    <name evidence="2" type="ORF">ACFFTO_17820</name>
</gene>
<reference evidence="2 3" key="1">
    <citation type="submission" date="2024-09" db="EMBL/GenBank/DDBJ databases">
        <authorList>
            <person name="Sun Q."/>
            <person name="Mori K."/>
        </authorList>
    </citation>
    <scope>NUCLEOTIDE SEQUENCE [LARGE SCALE GENOMIC DNA]</scope>
    <source>
        <strain evidence="2 3">JCM 13852</strain>
    </source>
</reference>
<evidence type="ECO:0008006" key="4">
    <source>
        <dbReference type="Google" id="ProtNLM"/>
    </source>
</evidence>
<dbReference type="RefSeq" id="WP_378194624.1">
    <property type="nucleotide sequence ID" value="NZ_JBHMBK010000012.1"/>
</dbReference>
<organism evidence="2 3">
    <name type="scientific">Amycolatopsis plumensis</name>
    <dbReference type="NCBI Taxonomy" id="236508"/>
    <lineage>
        <taxon>Bacteria</taxon>
        <taxon>Bacillati</taxon>
        <taxon>Actinomycetota</taxon>
        <taxon>Actinomycetes</taxon>
        <taxon>Pseudonocardiales</taxon>
        <taxon>Pseudonocardiaceae</taxon>
        <taxon>Amycolatopsis</taxon>
    </lineage>
</organism>
<feature type="chain" id="PRO_5045965628" description="SH3 domain-containing protein" evidence="1">
    <location>
        <begin position="24"/>
        <end position="209"/>
    </location>
</feature>
<keyword evidence="3" id="KW-1185">Reference proteome</keyword>
<protein>
    <recommendedName>
        <fullName evidence="4">SH3 domain-containing protein</fullName>
    </recommendedName>
</protein>
<proteinExistence type="predicted"/>
<sequence length="209" mass="22203">MRAAALTTALAVALVTAASPAQAADDETHYTTSATLTQASCTIYENYPKTGVPDRHWVKDRATADGTPYHLGVRYTVNGYALVLDYARSDAAIHWGFTPSSCVDPGFAKDTHGARIPELHGLDSHDAVVPIPFQPAHDGDSVATIHATSAGSLRSAPQSFVIGNVREGDEFRITTAHCGTHAPTAWILGYAPNSGRWGYLEAMHLAACT</sequence>
<comment type="caution">
    <text evidence="2">The sequence shown here is derived from an EMBL/GenBank/DDBJ whole genome shotgun (WGS) entry which is preliminary data.</text>
</comment>
<dbReference type="Proteomes" id="UP001589535">
    <property type="component" value="Unassembled WGS sequence"/>
</dbReference>
<name>A0ABV5U469_9PSEU</name>
<keyword evidence="1" id="KW-0732">Signal</keyword>
<evidence type="ECO:0000313" key="3">
    <source>
        <dbReference type="Proteomes" id="UP001589535"/>
    </source>
</evidence>
<accession>A0ABV5U469</accession>